<dbReference type="AlphaFoldDB" id="G0S6N7"/>
<feature type="compositionally biased region" description="Basic and acidic residues" evidence="1">
    <location>
        <begin position="1"/>
        <end position="12"/>
    </location>
</feature>
<keyword evidence="2" id="KW-0472">Membrane</keyword>
<evidence type="ECO:0000313" key="4">
    <source>
        <dbReference type="Proteomes" id="UP000008066"/>
    </source>
</evidence>
<keyword evidence="4" id="KW-1185">Reference proteome</keyword>
<dbReference type="GeneID" id="18257541"/>
<evidence type="ECO:0000313" key="3">
    <source>
        <dbReference type="EMBL" id="EGS21639.1"/>
    </source>
</evidence>
<proteinExistence type="predicted"/>
<dbReference type="eggNOG" id="ENOG502T7II">
    <property type="taxonomic scope" value="Eukaryota"/>
</dbReference>
<dbReference type="OMA" id="AWIVISV"/>
<dbReference type="Proteomes" id="UP000008066">
    <property type="component" value="Unassembled WGS sequence"/>
</dbReference>
<dbReference type="EMBL" id="GL988041">
    <property type="protein sequence ID" value="EGS21639.1"/>
    <property type="molecule type" value="Genomic_DNA"/>
</dbReference>
<keyword evidence="2" id="KW-0812">Transmembrane</keyword>
<dbReference type="HOGENOM" id="CLU_095737_0_0_1"/>
<keyword evidence="2" id="KW-1133">Transmembrane helix</keyword>
<evidence type="ECO:0000256" key="2">
    <source>
        <dbReference type="SAM" id="Phobius"/>
    </source>
</evidence>
<organism evidence="4">
    <name type="scientific">Chaetomium thermophilum (strain DSM 1495 / CBS 144.50 / IMI 039719)</name>
    <name type="common">Thermochaetoides thermophila</name>
    <dbReference type="NCBI Taxonomy" id="759272"/>
    <lineage>
        <taxon>Eukaryota</taxon>
        <taxon>Fungi</taxon>
        <taxon>Dikarya</taxon>
        <taxon>Ascomycota</taxon>
        <taxon>Pezizomycotina</taxon>
        <taxon>Sordariomycetes</taxon>
        <taxon>Sordariomycetidae</taxon>
        <taxon>Sordariales</taxon>
        <taxon>Chaetomiaceae</taxon>
        <taxon>Thermochaetoides</taxon>
    </lineage>
</organism>
<gene>
    <name evidence="3" type="ORF">CTHT_0035030</name>
</gene>
<dbReference type="KEGG" id="cthr:CTHT_0035030"/>
<feature type="compositionally biased region" description="Low complexity" evidence="1">
    <location>
        <begin position="194"/>
        <end position="206"/>
    </location>
</feature>
<feature type="compositionally biased region" description="Pro residues" evidence="1">
    <location>
        <begin position="234"/>
        <end position="252"/>
    </location>
</feature>
<dbReference type="RefSeq" id="XP_006693935.1">
    <property type="nucleotide sequence ID" value="XM_006693872.1"/>
</dbReference>
<accession>G0S6N7</accession>
<feature type="region of interest" description="Disordered" evidence="1">
    <location>
        <begin position="164"/>
        <end position="252"/>
    </location>
</feature>
<protein>
    <submittedName>
        <fullName evidence="3">Uncharacterized protein</fullName>
    </submittedName>
</protein>
<feature type="transmembrane region" description="Helical" evidence="2">
    <location>
        <begin position="29"/>
        <end position="52"/>
    </location>
</feature>
<sequence length="252" mass="27941">MRSIREVQKEGAEAPAANHVTPKPASSTVAWIVISVVGGVLILGGLIAYTVSRYTRRRQYQRAKRFEPTLSYDDFIKRSRLSMTDRFWEEEKRRSYIIQKSLAARTSMSIPSLAERRPSGVQSIERNPTETAADIEREIAALDRQASLRLKEDWKRWEARIKNERSCSGEQHPAIAGTETLSGTPISGTKRPRTPTGSTKTATATRVPILAVPSPAKLRTHGRSGSKGNLQTPSPTPPPRNPNRLSPPPLPT</sequence>
<name>G0S6N7_CHATD</name>
<dbReference type="OrthoDB" id="4590383at2759"/>
<feature type="region of interest" description="Disordered" evidence="1">
    <location>
        <begin position="1"/>
        <end position="22"/>
    </location>
</feature>
<evidence type="ECO:0000256" key="1">
    <source>
        <dbReference type="SAM" id="MobiDB-lite"/>
    </source>
</evidence>
<reference evidence="3 4" key="1">
    <citation type="journal article" date="2011" name="Cell">
        <title>Insight into structure and assembly of the nuclear pore complex by utilizing the genome of a eukaryotic thermophile.</title>
        <authorList>
            <person name="Amlacher S."/>
            <person name="Sarges P."/>
            <person name="Flemming D."/>
            <person name="van Noort V."/>
            <person name="Kunze R."/>
            <person name="Devos D.P."/>
            <person name="Arumugam M."/>
            <person name="Bork P."/>
            <person name="Hurt E."/>
        </authorList>
    </citation>
    <scope>NUCLEOTIDE SEQUENCE [LARGE SCALE GENOMIC DNA]</scope>
    <source>
        <strain evidence="4">DSM 1495 / CBS 144.50 / IMI 039719</strain>
    </source>
</reference>